<gene>
    <name evidence="2" type="ORF">J2Z77_000710</name>
</gene>
<keyword evidence="1" id="KW-0472">Membrane</keyword>
<keyword evidence="3" id="KW-1185">Reference proteome</keyword>
<reference evidence="2 3" key="1">
    <citation type="submission" date="2021-03" db="EMBL/GenBank/DDBJ databases">
        <title>Genomic Encyclopedia of Type Strains, Phase IV (KMG-IV): sequencing the most valuable type-strain genomes for metagenomic binning, comparative biology and taxonomic classification.</title>
        <authorList>
            <person name="Goeker M."/>
        </authorList>
    </citation>
    <scope>NUCLEOTIDE SEQUENCE [LARGE SCALE GENOMIC DNA]</scope>
    <source>
        <strain evidence="2 3">DSM 40526</strain>
    </source>
</reference>
<dbReference type="EMBL" id="JAGGLQ010000001">
    <property type="protein sequence ID" value="MBP2034926.1"/>
    <property type="molecule type" value="Genomic_DNA"/>
</dbReference>
<comment type="caution">
    <text evidence="2">The sequence shown here is derived from an EMBL/GenBank/DDBJ whole genome shotgun (WGS) entry which is preliminary data.</text>
</comment>
<name>A0ABS4KZX0_STRAV</name>
<protein>
    <recommendedName>
        <fullName evidence="4">DUF3040 family protein</fullName>
    </recommendedName>
</protein>
<organism evidence="2 3">
    <name type="scientific">Streptomyces avidinii</name>
    <dbReference type="NCBI Taxonomy" id="1895"/>
    <lineage>
        <taxon>Bacteria</taxon>
        <taxon>Bacillati</taxon>
        <taxon>Actinomycetota</taxon>
        <taxon>Actinomycetes</taxon>
        <taxon>Kitasatosporales</taxon>
        <taxon>Streptomycetaceae</taxon>
        <taxon>Streptomyces</taxon>
    </lineage>
</organism>
<dbReference type="RefSeq" id="WP_189965671.1">
    <property type="nucleotide sequence ID" value="NZ_BMVL01000002.1"/>
</dbReference>
<proteinExistence type="predicted"/>
<dbReference type="Proteomes" id="UP001519310">
    <property type="component" value="Unassembled WGS sequence"/>
</dbReference>
<feature type="transmembrane region" description="Helical" evidence="1">
    <location>
        <begin position="77"/>
        <end position="96"/>
    </location>
</feature>
<sequence>MSGRRLSHEEKMELAGIESALCDEPSFRVLSSEYGLVPAHGKRRRAGSWSLPAALWCAVFLSLALLVLATATSAPPLIAAFAVSYAMTSGLLVALVRQWCARHPDGPEN</sequence>
<evidence type="ECO:0000256" key="1">
    <source>
        <dbReference type="SAM" id="Phobius"/>
    </source>
</evidence>
<accession>A0ABS4KZX0</accession>
<keyword evidence="1" id="KW-0812">Transmembrane</keyword>
<evidence type="ECO:0000313" key="2">
    <source>
        <dbReference type="EMBL" id="MBP2034926.1"/>
    </source>
</evidence>
<feature type="transmembrane region" description="Helical" evidence="1">
    <location>
        <begin position="49"/>
        <end position="71"/>
    </location>
</feature>
<evidence type="ECO:0000313" key="3">
    <source>
        <dbReference type="Proteomes" id="UP001519310"/>
    </source>
</evidence>
<evidence type="ECO:0008006" key="4">
    <source>
        <dbReference type="Google" id="ProtNLM"/>
    </source>
</evidence>
<keyword evidence="1" id="KW-1133">Transmembrane helix</keyword>